<dbReference type="Proteomes" id="UP000183299">
    <property type="component" value="Unassembled WGS sequence"/>
</dbReference>
<evidence type="ECO:0000256" key="1">
    <source>
        <dbReference type="SAM" id="MobiDB-lite"/>
    </source>
</evidence>
<organism evidence="2 3">
    <name type="scientific">Celeribacter halophilus</name>
    <dbReference type="NCBI Taxonomy" id="576117"/>
    <lineage>
        <taxon>Bacteria</taxon>
        <taxon>Pseudomonadati</taxon>
        <taxon>Pseudomonadota</taxon>
        <taxon>Alphaproteobacteria</taxon>
        <taxon>Rhodobacterales</taxon>
        <taxon>Roseobacteraceae</taxon>
        <taxon>Celeribacter</taxon>
    </lineage>
</organism>
<feature type="compositionally biased region" description="Basic and acidic residues" evidence="1">
    <location>
        <begin position="1"/>
        <end position="10"/>
    </location>
</feature>
<name>A0A1I3R518_9RHOB</name>
<dbReference type="AlphaFoldDB" id="A0A1I3R518"/>
<evidence type="ECO:0000313" key="2">
    <source>
        <dbReference type="EMBL" id="SFJ40447.1"/>
    </source>
</evidence>
<evidence type="ECO:0000313" key="3">
    <source>
        <dbReference type="Proteomes" id="UP000183299"/>
    </source>
</evidence>
<sequence>MSRWRAEARAQGKLLPDGQSGPKGWTARDKFAVVVETAALNEAELSEYCRERGLYPEQIQTWRAACERANDWDQAASRQIAKETKGDKKRIRELERELLRKEKALAETAALMVLRKKANAIWGQSEGEDE</sequence>
<accession>A0A1I3R518</accession>
<feature type="region of interest" description="Disordered" evidence="1">
    <location>
        <begin position="1"/>
        <end position="25"/>
    </location>
</feature>
<reference evidence="2 3" key="1">
    <citation type="submission" date="2016-10" db="EMBL/GenBank/DDBJ databases">
        <authorList>
            <person name="de Groot N.N."/>
        </authorList>
    </citation>
    <scope>NUCLEOTIDE SEQUENCE [LARGE SCALE GENOMIC DNA]</scope>
    <source>
        <strain evidence="2 3">CGMCC 1.8891</strain>
    </source>
</reference>
<protein>
    <recommendedName>
        <fullName evidence="4">Transposase</fullName>
    </recommendedName>
</protein>
<evidence type="ECO:0008006" key="4">
    <source>
        <dbReference type="Google" id="ProtNLM"/>
    </source>
</evidence>
<keyword evidence="3" id="KW-1185">Reference proteome</keyword>
<proteinExistence type="predicted"/>
<gene>
    <name evidence="2" type="ORF">SAMN04488138_104239</name>
</gene>
<dbReference type="EMBL" id="FORY01000004">
    <property type="protein sequence ID" value="SFJ40447.1"/>
    <property type="molecule type" value="Genomic_DNA"/>
</dbReference>
<dbReference type="STRING" id="576117.SAMN04488138_104239"/>